<gene>
    <name evidence="9" type="ORF">RsTaC01_0894</name>
</gene>
<dbReference type="InterPro" id="IPR007627">
    <property type="entry name" value="RNA_pol_sigma70_r2"/>
</dbReference>
<dbReference type="SUPFAM" id="SSF88946">
    <property type="entry name" value="Sigma2 domain of RNA polymerase sigma factors"/>
    <property type="match status" value="1"/>
</dbReference>
<proteinExistence type="inferred from homology"/>
<dbReference type="InterPro" id="IPR013325">
    <property type="entry name" value="RNA_pol_sigma_r2"/>
</dbReference>
<dbReference type="Gene3D" id="1.20.120.1810">
    <property type="match status" value="1"/>
</dbReference>
<comment type="similarity">
    <text evidence="1 7">Belongs to the sigma-70 factor family.</text>
</comment>
<comment type="function">
    <text evidence="7">Sigma factors are initiation factors that promote the attachment of RNA polymerase to specific initiation sites and are then released.</text>
</comment>
<dbReference type="GO" id="GO:0030435">
    <property type="term" value="P:sporulation resulting in formation of a cellular spore"/>
    <property type="evidence" value="ECO:0007669"/>
    <property type="project" value="UniProtKB-KW"/>
</dbReference>
<reference evidence="9" key="1">
    <citation type="journal article" date="2023" name="ISME J.">
        <title>Emergence of putative energy parasites within Clostridia revealed by genome analysis of a novel endosymbiotic clade.</title>
        <authorList>
            <person name="Takahashi K."/>
            <person name="Kuwahara H."/>
            <person name="Horikawa Y."/>
            <person name="Izawa K."/>
            <person name="Kato D."/>
            <person name="Inagaki T."/>
            <person name="Yuki M."/>
            <person name="Ohkuma M."/>
            <person name="Hongoh Y."/>
        </authorList>
    </citation>
    <scope>NUCLEOTIDE SEQUENCE</scope>
    <source>
        <strain evidence="9">RsTa-C01</strain>
    </source>
</reference>
<dbReference type="PROSITE" id="PS50943">
    <property type="entry name" value="HTH_CROC1"/>
    <property type="match status" value="1"/>
</dbReference>
<organism evidence="9">
    <name type="scientific">Candidatus Paraimprobicoccus trichonymphae</name>
    <dbReference type="NCBI Taxonomy" id="3033793"/>
    <lineage>
        <taxon>Bacteria</taxon>
        <taxon>Bacillati</taxon>
        <taxon>Bacillota</taxon>
        <taxon>Clostridia</taxon>
        <taxon>Candidatus Paraimprobicoccus</taxon>
    </lineage>
</organism>
<dbReference type="KEGG" id="ptrh:RsTaC01_0894"/>
<dbReference type="GO" id="GO:0006352">
    <property type="term" value="P:DNA-templated transcription initiation"/>
    <property type="evidence" value="ECO:0007669"/>
    <property type="project" value="InterPro"/>
</dbReference>
<evidence type="ECO:0000256" key="3">
    <source>
        <dbReference type="ARBA" id="ARBA00023015"/>
    </source>
</evidence>
<sequence>MFRGRKSNLNLSEEMLHLPTKVLNQEEETEIVNKILEGDENARKTLIMHNLKFVVYILKELDLLDDDLLSVGTFGLIKAANSFNPSKHVKFATYASKCIKNEIFLQLRKNEKFKNDVSMYNLIKNGKNILILDLIDDETAEEPFFNLDSEYEKNFLLQKALKMLTQSEIGVIAQLYGLFGNKRKTQVELSRVLGITQSYISRVESKAIRKLRKFFEDDDY</sequence>
<dbReference type="InterPro" id="IPR001387">
    <property type="entry name" value="Cro/C1-type_HTH"/>
</dbReference>
<dbReference type="PROSITE" id="PS00715">
    <property type="entry name" value="SIGMA70_1"/>
    <property type="match status" value="1"/>
</dbReference>
<dbReference type="InterPro" id="IPR050813">
    <property type="entry name" value="Sigma-70_Factor"/>
</dbReference>
<dbReference type="GO" id="GO:0016987">
    <property type="term" value="F:sigma factor activity"/>
    <property type="evidence" value="ECO:0007669"/>
    <property type="project" value="UniProtKB-KW"/>
</dbReference>
<dbReference type="Pfam" id="PF04545">
    <property type="entry name" value="Sigma70_r4"/>
    <property type="match status" value="1"/>
</dbReference>
<keyword evidence="5 7" id="KW-0238">DNA-binding</keyword>
<keyword evidence="3 7" id="KW-0805">Transcription regulation</keyword>
<dbReference type="NCBIfam" id="TIGR02937">
    <property type="entry name" value="sigma70-ECF"/>
    <property type="match status" value="1"/>
</dbReference>
<dbReference type="PANTHER" id="PTHR30376">
    <property type="entry name" value="SIGMA FACTOR RPOH HEAT SHOCK RELATED"/>
    <property type="match status" value="1"/>
</dbReference>
<dbReference type="PIRSF" id="PIRSF000770">
    <property type="entry name" value="RNA_pol_sigma-SigE/K"/>
    <property type="match status" value="1"/>
</dbReference>
<dbReference type="PANTHER" id="PTHR30376:SF3">
    <property type="entry name" value="RNA POLYMERASE SIGMA FACTOR RPOH"/>
    <property type="match status" value="1"/>
</dbReference>
<dbReference type="PRINTS" id="PR00046">
    <property type="entry name" value="SIGMA70FCT"/>
</dbReference>
<keyword evidence="2" id="KW-0749">Sporulation</keyword>
<dbReference type="EMBL" id="AP027925">
    <property type="protein sequence ID" value="BED92959.1"/>
    <property type="molecule type" value="Genomic_DNA"/>
</dbReference>
<dbReference type="InterPro" id="IPR007630">
    <property type="entry name" value="RNA_pol_sigma70_r4"/>
</dbReference>
<feature type="domain" description="HTH cro/C1-type" evidence="8">
    <location>
        <begin position="182"/>
        <end position="205"/>
    </location>
</feature>
<dbReference type="AlphaFoldDB" id="A0AA48I0A4"/>
<evidence type="ECO:0000256" key="1">
    <source>
        <dbReference type="ARBA" id="ARBA00007788"/>
    </source>
</evidence>
<keyword evidence="6 7" id="KW-0804">Transcription</keyword>
<evidence type="ECO:0000256" key="6">
    <source>
        <dbReference type="ARBA" id="ARBA00023163"/>
    </source>
</evidence>
<dbReference type="InterPro" id="IPR014284">
    <property type="entry name" value="RNA_pol_sigma-70_dom"/>
</dbReference>
<dbReference type="Pfam" id="PF04542">
    <property type="entry name" value="Sigma70_r2"/>
    <property type="match status" value="1"/>
</dbReference>
<dbReference type="InterPro" id="IPR013324">
    <property type="entry name" value="RNA_pol_sigma_r3/r4-like"/>
</dbReference>
<dbReference type="Gene3D" id="1.10.10.10">
    <property type="entry name" value="Winged helix-like DNA-binding domain superfamily/Winged helix DNA-binding domain"/>
    <property type="match status" value="1"/>
</dbReference>
<dbReference type="PROSITE" id="PS00716">
    <property type="entry name" value="SIGMA70_2"/>
    <property type="match status" value="1"/>
</dbReference>
<evidence type="ECO:0000256" key="4">
    <source>
        <dbReference type="ARBA" id="ARBA00023082"/>
    </source>
</evidence>
<accession>A0AA48I0A4</accession>
<dbReference type="InterPro" id="IPR036388">
    <property type="entry name" value="WH-like_DNA-bd_sf"/>
</dbReference>
<evidence type="ECO:0000256" key="7">
    <source>
        <dbReference type="RuleBase" id="RU362124"/>
    </source>
</evidence>
<name>A0AA48I0A4_9FIRM</name>
<keyword evidence="4 7" id="KW-0731">Sigma factor</keyword>
<evidence type="ECO:0000259" key="8">
    <source>
        <dbReference type="PROSITE" id="PS50943"/>
    </source>
</evidence>
<evidence type="ECO:0000256" key="2">
    <source>
        <dbReference type="ARBA" id="ARBA00022969"/>
    </source>
</evidence>
<dbReference type="GO" id="GO:0003677">
    <property type="term" value="F:DNA binding"/>
    <property type="evidence" value="ECO:0007669"/>
    <property type="project" value="UniProtKB-KW"/>
</dbReference>
<evidence type="ECO:0000256" key="5">
    <source>
        <dbReference type="ARBA" id="ARBA00023125"/>
    </source>
</evidence>
<dbReference type="SUPFAM" id="SSF88659">
    <property type="entry name" value="Sigma3 and sigma4 domains of RNA polymerase sigma factors"/>
    <property type="match status" value="1"/>
</dbReference>
<dbReference type="InterPro" id="IPR000943">
    <property type="entry name" value="RNA_pol_sigma70"/>
</dbReference>
<evidence type="ECO:0000313" key="9">
    <source>
        <dbReference type="EMBL" id="BED92959.1"/>
    </source>
</evidence>
<protein>
    <recommendedName>
        <fullName evidence="7">RNA polymerase sigma factor</fullName>
    </recommendedName>
</protein>
<dbReference type="Proteomes" id="UP001335720">
    <property type="component" value="Chromosome"/>
</dbReference>